<evidence type="ECO:0000259" key="5">
    <source>
        <dbReference type="PROSITE" id="PS50887"/>
    </source>
</evidence>
<dbReference type="Pfam" id="PF00072">
    <property type="entry name" value="Response_reg"/>
    <property type="match status" value="1"/>
</dbReference>
<evidence type="ECO:0000256" key="3">
    <source>
        <dbReference type="PROSITE-ProRule" id="PRU00169"/>
    </source>
</evidence>
<proteinExistence type="predicted"/>
<accession>A0ABT1MU46</accession>
<evidence type="ECO:0000313" key="7">
    <source>
        <dbReference type="Proteomes" id="UP001203945"/>
    </source>
</evidence>
<dbReference type="InterPro" id="IPR001789">
    <property type="entry name" value="Sig_transdc_resp-reg_receiver"/>
</dbReference>
<comment type="caution">
    <text evidence="6">The sequence shown here is derived from an EMBL/GenBank/DDBJ whole genome shotgun (WGS) entry which is preliminary data.</text>
</comment>
<organism evidence="6 7">
    <name type="scientific">Paracoccus albicereus</name>
    <dbReference type="NCBI Taxonomy" id="2922394"/>
    <lineage>
        <taxon>Bacteria</taxon>
        <taxon>Pseudomonadati</taxon>
        <taxon>Pseudomonadota</taxon>
        <taxon>Alphaproteobacteria</taxon>
        <taxon>Rhodobacterales</taxon>
        <taxon>Paracoccaceae</taxon>
        <taxon>Paracoccus</taxon>
    </lineage>
</organism>
<dbReference type="InterPro" id="IPR050469">
    <property type="entry name" value="Diguanylate_Cyclase"/>
</dbReference>
<name>A0ABT1MU46_9RHOB</name>
<gene>
    <name evidence="6" type="ORF">MLD63_15580</name>
</gene>
<dbReference type="Proteomes" id="UP001203945">
    <property type="component" value="Unassembled WGS sequence"/>
</dbReference>
<dbReference type="EC" id="2.7.7.65" evidence="1"/>
<keyword evidence="6" id="KW-0548">Nucleotidyltransferase</keyword>
<comment type="caution">
    <text evidence="3">Lacks conserved residue(s) required for the propagation of feature annotation.</text>
</comment>
<dbReference type="InterPro" id="IPR029787">
    <property type="entry name" value="Nucleotide_cyclase"/>
</dbReference>
<dbReference type="Gene3D" id="3.30.70.270">
    <property type="match status" value="1"/>
</dbReference>
<evidence type="ECO:0000256" key="1">
    <source>
        <dbReference type="ARBA" id="ARBA00012528"/>
    </source>
</evidence>
<dbReference type="InterPro" id="IPR000160">
    <property type="entry name" value="GGDEF_dom"/>
</dbReference>
<evidence type="ECO:0000256" key="2">
    <source>
        <dbReference type="ARBA" id="ARBA00034247"/>
    </source>
</evidence>
<dbReference type="SUPFAM" id="SSF52172">
    <property type="entry name" value="CheY-like"/>
    <property type="match status" value="2"/>
</dbReference>
<evidence type="ECO:0000259" key="4">
    <source>
        <dbReference type="PROSITE" id="PS50110"/>
    </source>
</evidence>
<dbReference type="PANTHER" id="PTHR45138">
    <property type="entry name" value="REGULATORY COMPONENTS OF SENSORY TRANSDUCTION SYSTEM"/>
    <property type="match status" value="1"/>
</dbReference>
<protein>
    <recommendedName>
        <fullName evidence="1">diguanylate cyclase</fullName>
        <ecNumber evidence="1">2.7.7.65</ecNumber>
    </recommendedName>
</protein>
<dbReference type="InterPro" id="IPR043128">
    <property type="entry name" value="Rev_trsase/Diguanyl_cyclase"/>
</dbReference>
<dbReference type="EMBL" id="JAKZEU010000006">
    <property type="protein sequence ID" value="MCQ0971842.1"/>
    <property type="molecule type" value="Genomic_DNA"/>
</dbReference>
<dbReference type="PROSITE" id="PS50887">
    <property type="entry name" value="GGDEF"/>
    <property type="match status" value="1"/>
</dbReference>
<dbReference type="Gene3D" id="3.40.50.2300">
    <property type="match status" value="1"/>
</dbReference>
<dbReference type="InterPro" id="IPR011006">
    <property type="entry name" value="CheY-like_superfamily"/>
</dbReference>
<dbReference type="NCBIfam" id="TIGR00254">
    <property type="entry name" value="GGDEF"/>
    <property type="match status" value="1"/>
</dbReference>
<keyword evidence="6" id="KW-0808">Transferase</keyword>
<feature type="domain" description="Response regulatory" evidence="4">
    <location>
        <begin position="154"/>
        <end position="272"/>
    </location>
</feature>
<dbReference type="Pfam" id="PF00990">
    <property type="entry name" value="GGDEF"/>
    <property type="match status" value="1"/>
</dbReference>
<dbReference type="SUPFAM" id="SSF55073">
    <property type="entry name" value="Nucleotide cyclase"/>
    <property type="match status" value="1"/>
</dbReference>
<sequence length="473" mass="50649">MTGQILIADAQATNRITLKVRLSAACYDILTASGVDQAMQAAETQRCDLVIVGSGLPDDEQARLCAALRQIPRQRDIPVLVLCRDDMRLSALRAGASAVLDPQGDEFMLLARVRGLLRDAAQGLGTPLDAISGFAEPRAEFGGQATVGPAVAQRIALIADRPARALAWKYALAPYLAHRLQVRDPDQALTDVAAGRAADLYLLAADIDQPGEGLRLLSELRSRPASRHAAFIVATPTERPDLAAIALDLGAGDTVPLLLAAPDRIETAVIAIDRQLAQKALTDQRRTAAERSLTWAMTDPLTGLYNRRYALPRLAEAMRDAQTRGSALSVLVMDIDRFKQINDRHGHAAGDAALRETASRIERVVGLSGLVARMGGEEFVAILPGVSVREACAQAEAIRAEVMGADIALPFEKAKGPVRLTLSIGVASLRERDLFEEADATAEALLDRADRAMMAAKSKGRNRVIPDRGHIAA</sequence>
<feature type="domain" description="GGDEF" evidence="5">
    <location>
        <begin position="326"/>
        <end position="469"/>
    </location>
</feature>
<comment type="catalytic activity">
    <reaction evidence="2">
        <text>2 GTP = 3',3'-c-di-GMP + 2 diphosphate</text>
        <dbReference type="Rhea" id="RHEA:24898"/>
        <dbReference type="ChEBI" id="CHEBI:33019"/>
        <dbReference type="ChEBI" id="CHEBI:37565"/>
        <dbReference type="ChEBI" id="CHEBI:58805"/>
        <dbReference type="EC" id="2.7.7.65"/>
    </reaction>
</comment>
<keyword evidence="7" id="KW-1185">Reference proteome</keyword>
<dbReference type="GO" id="GO:0052621">
    <property type="term" value="F:diguanylate cyclase activity"/>
    <property type="evidence" value="ECO:0007669"/>
    <property type="project" value="UniProtKB-EC"/>
</dbReference>
<reference evidence="6 7" key="1">
    <citation type="submission" date="2022-03" db="EMBL/GenBank/DDBJ databases">
        <authorList>
            <person name="He Y."/>
        </authorList>
    </citation>
    <scope>NUCLEOTIDE SEQUENCE [LARGE SCALE GENOMIC DNA]</scope>
    <source>
        <strain evidence="6 7">TK19116</strain>
    </source>
</reference>
<dbReference type="PANTHER" id="PTHR45138:SF9">
    <property type="entry name" value="DIGUANYLATE CYCLASE DGCM-RELATED"/>
    <property type="match status" value="1"/>
</dbReference>
<dbReference type="PROSITE" id="PS50110">
    <property type="entry name" value="RESPONSE_REGULATORY"/>
    <property type="match status" value="2"/>
</dbReference>
<dbReference type="CDD" id="cd01949">
    <property type="entry name" value="GGDEF"/>
    <property type="match status" value="1"/>
</dbReference>
<feature type="domain" description="Response regulatory" evidence="4">
    <location>
        <begin position="4"/>
        <end position="117"/>
    </location>
</feature>
<dbReference type="SMART" id="SM00267">
    <property type="entry name" value="GGDEF"/>
    <property type="match status" value="1"/>
</dbReference>
<evidence type="ECO:0000313" key="6">
    <source>
        <dbReference type="EMBL" id="MCQ0971842.1"/>
    </source>
</evidence>